<reference evidence="4" key="1">
    <citation type="submission" date="2016-10" db="EMBL/GenBank/DDBJ databases">
        <authorList>
            <person name="Varghese N."/>
            <person name="Submissions S."/>
        </authorList>
    </citation>
    <scope>NUCLEOTIDE SEQUENCE [LARGE SCALE GENOMIC DNA]</scope>
    <source>
        <strain evidence="4">DSM 12111</strain>
    </source>
</reference>
<keyword evidence="4" id="KW-1185">Reference proteome</keyword>
<dbReference type="OrthoDB" id="9923118at2"/>
<feature type="chain" id="PRO_5017407811" evidence="2">
    <location>
        <begin position="31"/>
        <end position="85"/>
    </location>
</feature>
<keyword evidence="2" id="KW-0732">Signal</keyword>
<dbReference type="EMBL" id="FNSC01000001">
    <property type="protein sequence ID" value="SED83505.1"/>
    <property type="molecule type" value="Genomic_DNA"/>
</dbReference>
<organism evidence="3 4">
    <name type="scientific">Pseudomonas anguilliseptica</name>
    <dbReference type="NCBI Taxonomy" id="53406"/>
    <lineage>
        <taxon>Bacteria</taxon>
        <taxon>Pseudomonadati</taxon>
        <taxon>Pseudomonadota</taxon>
        <taxon>Gammaproteobacteria</taxon>
        <taxon>Pseudomonadales</taxon>
        <taxon>Pseudomonadaceae</taxon>
        <taxon>Pseudomonas</taxon>
    </lineage>
</organism>
<dbReference type="RefSeq" id="WP_090384585.1">
    <property type="nucleotide sequence ID" value="NZ_CP156749.1"/>
</dbReference>
<evidence type="ECO:0000313" key="3">
    <source>
        <dbReference type="EMBL" id="SED83505.1"/>
    </source>
</evidence>
<feature type="signal peptide" evidence="2">
    <location>
        <begin position="1"/>
        <end position="30"/>
    </location>
</feature>
<name>A0A1H5DXA4_PSEAG</name>
<dbReference type="Proteomes" id="UP000242849">
    <property type="component" value="Unassembled WGS sequence"/>
</dbReference>
<gene>
    <name evidence="3" type="ORF">SAMN05421553_3439</name>
</gene>
<evidence type="ECO:0000256" key="2">
    <source>
        <dbReference type="SAM" id="SignalP"/>
    </source>
</evidence>
<sequence length="85" mass="9540">MHNLHRKHRLFATALLFGSLVNLGSGQSFAADGSERLQHTPSHTSVNKLQKLAEDGSERSRSYWFERHIDVAEGGADRVQLIRKA</sequence>
<dbReference type="AlphaFoldDB" id="A0A1H5DXA4"/>
<protein>
    <submittedName>
        <fullName evidence="3">Uncharacterized protein</fullName>
    </submittedName>
</protein>
<feature type="region of interest" description="Disordered" evidence="1">
    <location>
        <begin position="33"/>
        <end position="52"/>
    </location>
</feature>
<accession>A0A1H5DXA4</accession>
<evidence type="ECO:0000313" key="4">
    <source>
        <dbReference type="Proteomes" id="UP000242849"/>
    </source>
</evidence>
<proteinExistence type="predicted"/>
<evidence type="ECO:0000256" key="1">
    <source>
        <dbReference type="SAM" id="MobiDB-lite"/>
    </source>
</evidence>
<feature type="compositionally biased region" description="Polar residues" evidence="1">
    <location>
        <begin position="39"/>
        <end position="48"/>
    </location>
</feature>